<feature type="region of interest" description="Disordered" evidence="1">
    <location>
        <begin position="471"/>
        <end position="565"/>
    </location>
</feature>
<sequence>MRRVTILSICCCLGYIAEVVVLLTFFIAGLLIPLWLKLVLALNSIPYAAVVAGLGISLAVTAINIASLLLTGHLDRRPASSTAVSLTQPGEANVTDKEGRRTARGRFSGWSCGAVFLTTTLLRIPAALATCTAALAVLVLVSEHRHLPTSSPSPPSVLCGSPPHDTALASTSTDRPLWLYTAWYHQAHDDLMGVCAPQGVFNLLDCAGEEAVRDGNAGGLRRAVHSMEMGKGDWRVPNNAFLQQYRMSLVGYSVTTERILHFLKLAKIAETELGCAGVCEASPPLYIGKSITDASSPLPACVPTLEHQLIARFPLKPFAVWLLVAGLIMAAGQQLCLGLAICAILKICMQRRHRKASKKVSPAAVACDKGRLEAHLDSVVGHTEGGDGGDGWAVELAEDECDFQMPLPVETPDLEVVSISMGATDAQPREQAASGASSCHEETTTLPSYPLGALNAARRRSPPSVFSVSTASDVLEAPMQQQSAMPKGRGEAADNVKRTSARKRSFNPSPREGGRLSPMTPRPAPAPAPSRDTAPVVDLLGDRSPLLEGGRVCGGQGSTEGGLTSLLDGLVDTYMRIEERRTQRRRHRSSDARMEGREASHPTTRSKGRRRDLDSSPQPVPLPVPPTREQTKPADGRAEATRDREGVRGRSGRRRPPPRPKKSRGVFSFWRRGHDKATAAESTDDEADDHTLSDGAPTLPSSPSHHSLPADQEERQKGVDGCAAETAAAHMRSKPSQQSVLSSRSISTSLSTAACSSCVVAGSHHHEEWEAASHSDDSSSSGGKPSSPTGGAAGSVPLGPSPHSSLHRAPSTPNMGSFSLEASVASIIHSRRARAKTRQHKHDLGEQWEADSLFGPITTPVSGRRSPSKAPSPKPPVVDRSEVCWPACWPLRGQVEGGAFRRPGGESTKEPHVAHDRKSQGAPTAKVKVEDIRALIKSGQDRYLQLLKSQSTPWKKQSTKNGVAMWTFSDPSGPSPLPFIRGEYVMKSPDVCMSDLRTVYVDKNCLYRHEFETWLFEGGTHVAEVDANTWLTYQVYKSAIPADLNRVLAHITHVVEEKDSMLFLAVDLGPLVPDSLLMTPKKRATRASILMGGVHARREPDGRLHLTYIAQLDLKPPPLTPRSVLTWIFSDQVQQLARIERVLLALRQTQPDNDDGLHIMSEPASPRHRTSL</sequence>
<feature type="compositionally biased region" description="Low complexity" evidence="1">
    <location>
        <begin position="778"/>
        <end position="790"/>
    </location>
</feature>
<dbReference type="InterPro" id="IPR023393">
    <property type="entry name" value="START-like_dom_sf"/>
</dbReference>
<feature type="compositionally biased region" description="Basic residues" evidence="1">
    <location>
        <begin position="831"/>
        <end position="841"/>
    </location>
</feature>
<feature type="region of interest" description="Disordered" evidence="1">
    <location>
        <begin position="425"/>
        <end position="447"/>
    </location>
</feature>
<feature type="compositionally biased region" description="Basic residues" evidence="1">
    <location>
        <begin position="650"/>
        <end position="664"/>
    </location>
</feature>
<evidence type="ECO:0000313" key="3">
    <source>
        <dbReference type="EMBL" id="CEM39675.1"/>
    </source>
</evidence>
<feature type="transmembrane region" description="Helical" evidence="2">
    <location>
        <begin position="110"/>
        <end position="141"/>
    </location>
</feature>
<feature type="compositionally biased region" description="Basic and acidic residues" evidence="1">
    <location>
        <begin position="903"/>
        <end position="919"/>
    </location>
</feature>
<feature type="region of interest" description="Disordered" evidence="1">
    <location>
        <begin position="899"/>
        <end position="926"/>
    </location>
</feature>
<feature type="region of interest" description="Disordered" evidence="1">
    <location>
        <begin position="831"/>
        <end position="877"/>
    </location>
</feature>
<reference evidence="3 4" key="1">
    <citation type="submission" date="2014-11" db="EMBL/GenBank/DDBJ databases">
        <authorList>
            <person name="Zhu J."/>
            <person name="Qi W."/>
            <person name="Song R."/>
        </authorList>
    </citation>
    <scope>NUCLEOTIDE SEQUENCE [LARGE SCALE GENOMIC DNA]</scope>
</reference>
<keyword evidence="2" id="KW-0812">Transmembrane</keyword>
<feature type="compositionally biased region" description="Basic and acidic residues" evidence="1">
    <location>
        <begin position="629"/>
        <end position="648"/>
    </location>
</feature>
<feature type="compositionally biased region" description="Low complexity" evidence="1">
    <location>
        <begin position="697"/>
        <end position="709"/>
    </location>
</feature>
<feature type="compositionally biased region" description="Basic and acidic residues" evidence="1">
    <location>
        <begin position="488"/>
        <end position="497"/>
    </location>
</feature>
<feature type="region of interest" description="Disordered" evidence="1">
    <location>
        <begin position="577"/>
        <end position="743"/>
    </location>
</feature>
<feature type="compositionally biased region" description="Basic and acidic residues" evidence="1">
    <location>
        <begin position="589"/>
        <end position="600"/>
    </location>
</feature>
<dbReference type="VEuPathDB" id="CryptoDB:Vbra_19721"/>
<feature type="region of interest" description="Disordered" evidence="1">
    <location>
        <begin position="81"/>
        <end position="100"/>
    </location>
</feature>
<dbReference type="InParanoid" id="A0A0G4H745"/>
<protein>
    <recommendedName>
        <fullName evidence="5">START domain-containing protein</fullName>
    </recommendedName>
</protein>
<evidence type="ECO:0000313" key="4">
    <source>
        <dbReference type="Proteomes" id="UP000041254"/>
    </source>
</evidence>
<feature type="region of interest" description="Disordered" evidence="1">
    <location>
        <begin position="768"/>
        <end position="817"/>
    </location>
</feature>
<keyword evidence="4" id="KW-1185">Reference proteome</keyword>
<proteinExistence type="predicted"/>
<organism evidence="3 4">
    <name type="scientific">Vitrella brassicaformis (strain CCMP3155)</name>
    <dbReference type="NCBI Taxonomy" id="1169540"/>
    <lineage>
        <taxon>Eukaryota</taxon>
        <taxon>Sar</taxon>
        <taxon>Alveolata</taxon>
        <taxon>Colpodellida</taxon>
        <taxon>Vitrellaceae</taxon>
        <taxon>Vitrella</taxon>
    </lineage>
</organism>
<dbReference type="Proteomes" id="UP000041254">
    <property type="component" value="Unassembled WGS sequence"/>
</dbReference>
<accession>A0A0G4H745</accession>
<feature type="compositionally biased region" description="Basic and acidic residues" evidence="1">
    <location>
        <begin position="768"/>
        <end position="777"/>
    </location>
</feature>
<feature type="compositionally biased region" description="Low complexity" evidence="1">
    <location>
        <begin position="734"/>
        <end position="743"/>
    </location>
</feature>
<name>A0A0G4H745_VITBC</name>
<feature type="compositionally biased region" description="Gly residues" evidence="1">
    <location>
        <begin position="551"/>
        <end position="560"/>
    </location>
</feature>
<evidence type="ECO:0008006" key="5">
    <source>
        <dbReference type="Google" id="ProtNLM"/>
    </source>
</evidence>
<keyword evidence="2" id="KW-1133">Transmembrane helix</keyword>
<dbReference type="SUPFAM" id="SSF55961">
    <property type="entry name" value="Bet v1-like"/>
    <property type="match status" value="1"/>
</dbReference>
<keyword evidence="2" id="KW-0472">Membrane</keyword>
<feature type="transmembrane region" description="Helical" evidence="2">
    <location>
        <begin position="12"/>
        <end position="35"/>
    </location>
</feature>
<dbReference type="Gene3D" id="3.30.530.20">
    <property type="match status" value="1"/>
</dbReference>
<evidence type="ECO:0000256" key="2">
    <source>
        <dbReference type="SAM" id="Phobius"/>
    </source>
</evidence>
<evidence type="ECO:0000256" key="1">
    <source>
        <dbReference type="SAM" id="MobiDB-lite"/>
    </source>
</evidence>
<feature type="compositionally biased region" description="Polar residues" evidence="1">
    <location>
        <begin position="81"/>
        <end position="90"/>
    </location>
</feature>
<dbReference type="EMBL" id="CDMY01001045">
    <property type="protein sequence ID" value="CEM39675.1"/>
    <property type="molecule type" value="Genomic_DNA"/>
</dbReference>
<feature type="transmembrane region" description="Helical" evidence="2">
    <location>
        <begin position="47"/>
        <end position="70"/>
    </location>
</feature>
<gene>
    <name evidence="3" type="ORF">Vbra_19721</name>
</gene>
<dbReference type="AlphaFoldDB" id="A0A0G4H745"/>